<feature type="transmembrane region" description="Helical" evidence="1">
    <location>
        <begin position="101"/>
        <end position="121"/>
    </location>
</feature>
<feature type="transmembrane region" description="Helical" evidence="1">
    <location>
        <begin position="172"/>
        <end position="190"/>
    </location>
</feature>
<comment type="caution">
    <text evidence="4">The sequence shown here is derived from an EMBL/GenBank/DDBJ whole genome shotgun (WGS) entry which is preliminary data.</text>
</comment>
<keyword evidence="1" id="KW-0812">Transmembrane</keyword>
<dbReference type="EMBL" id="MCGI01000002">
    <property type="protein sequence ID" value="ODM11790.1"/>
    <property type="molecule type" value="Genomic_DNA"/>
</dbReference>
<evidence type="ECO:0000259" key="2">
    <source>
        <dbReference type="PROSITE" id="PS50883"/>
    </source>
</evidence>
<dbReference type="GeneID" id="93303800"/>
<proteinExistence type="predicted"/>
<dbReference type="SMART" id="SM00052">
    <property type="entry name" value="EAL"/>
    <property type="match status" value="1"/>
</dbReference>
<dbReference type="CDD" id="cd01948">
    <property type="entry name" value="EAL"/>
    <property type="match status" value="1"/>
</dbReference>
<dbReference type="NCBIfam" id="TIGR00254">
    <property type="entry name" value="GGDEF"/>
    <property type="match status" value="1"/>
</dbReference>
<dbReference type="Gene3D" id="3.30.70.270">
    <property type="match status" value="1"/>
</dbReference>
<dbReference type="RefSeq" id="WP_069156991.1">
    <property type="nucleotide sequence ID" value="NZ_DBFYTC010000238.1"/>
</dbReference>
<organism evidence="4 5">
    <name type="scientific">Eisenbergiella tayi</name>
    <dbReference type="NCBI Taxonomy" id="1432052"/>
    <lineage>
        <taxon>Bacteria</taxon>
        <taxon>Bacillati</taxon>
        <taxon>Bacillota</taxon>
        <taxon>Clostridia</taxon>
        <taxon>Lachnospirales</taxon>
        <taxon>Lachnospiraceae</taxon>
        <taxon>Eisenbergiella</taxon>
    </lineage>
</organism>
<dbReference type="SUPFAM" id="SSF55073">
    <property type="entry name" value="Nucleotide cyclase"/>
    <property type="match status" value="1"/>
</dbReference>
<protein>
    <submittedName>
        <fullName evidence="4">Phytochrome-like protein cph2</fullName>
    </submittedName>
</protein>
<dbReference type="Pfam" id="PF00563">
    <property type="entry name" value="EAL"/>
    <property type="match status" value="1"/>
</dbReference>
<name>A0A1E3ASW8_9FIRM</name>
<keyword evidence="1" id="KW-1133">Transmembrane helix</keyword>
<feature type="transmembrane region" description="Helical" evidence="1">
    <location>
        <begin position="141"/>
        <end position="165"/>
    </location>
</feature>
<dbReference type="PANTHER" id="PTHR33121:SF79">
    <property type="entry name" value="CYCLIC DI-GMP PHOSPHODIESTERASE PDED-RELATED"/>
    <property type="match status" value="1"/>
</dbReference>
<dbReference type="PANTHER" id="PTHR33121">
    <property type="entry name" value="CYCLIC DI-GMP PHOSPHODIESTERASE PDEF"/>
    <property type="match status" value="1"/>
</dbReference>
<keyword evidence="1" id="KW-0472">Membrane</keyword>
<dbReference type="InterPro" id="IPR050706">
    <property type="entry name" value="Cyclic-di-GMP_PDE-like"/>
</dbReference>
<gene>
    <name evidence="4" type="primary">cph2_5</name>
    <name evidence="4" type="ORF">BEH84_02405</name>
</gene>
<dbReference type="PROSITE" id="PS50883">
    <property type="entry name" value="EAL"/>
    <property type="match status" value="1"/>
</dbReference>
<evidence type="ECO:0000313" key="4">
    <source>
        <dbReference type="EMBL" id="ODM11790.1"/>
    </source>
</evidence>
<dbReference type="Gene3D" id="3.20.20.450">
    <property type="entry name" value="EAL domain"/>
    <property type="match status" value="1"/>
</dbReference>
<dbReference type="InterPro" id="IPR001633">
    <property type="entry name" value="EAL_dom"/>
</dbReference>
<dbReference type="SMART" id="SM00267">
    <property type="entry name" value="GGDEF"/>
    <property type="match status" value="1"/>
</dbReference>
<dbReference type="Pfam" id="PF00990">
    <property type="entry name" value="GGDEF"/>
    <property type="match status" value="1"/>
</dbReference>
<dbReference type="Proteomes" id="UP000095003">
    <property type="component" value="Unassembled WGS sequence"/>
</dbReference>
<accession>A0A1E3ASW8</accession>
<dbReference type="PROSITE" id="PS50887">
    <property type="entry name" value="GGDEF"/>
    <property type="match status" value="1"/>
</dbReference>
<evidence type="ECO:0000259" key="3">
    <source>
        <dbReference type="PROSITE" id="PS50887"/>
    </source>
</evidence>
<reference evidence="4 5" key="1">
    <citation type="submission" date="2016-07" db="EMBL/GenBank/DDBJ databases">
        <title>Characterization of isolates of Eisenbergiella tayi derived from blood cultures, using whole genome sequencing.</title>
        <authorList>
            <person name="Burdz T."/>
            <person name="Wiebe D."/>
            <person name="Huynh C."/>
            <person name="Bernard K."/>
        </authorList>
    </citation>
    <scope>NUCLEOTIDE SEQUENCE [LARGE SCALE GENOMIC DNA]</scope>
    <source>
        <strain evidence="4 5">NML 120489</strain>
    </source>
</reference>
<dbReference type="AlphaFoldDB" id="A0A1E3ASW8"/>
<dbReference type="PATRIC" id="fig|1432052.3.peg.2654"/>
<dbReference type="SUPFAM" id="SSF141868">
    <property type="entry name" value="EAL domain-like"/>
    <property type="match status" value="1"/>
</dbReference>
<feature type="transmembrane region" description="Helical" evidence="1">
    <location>
        <begin position="35"/>
        <end position="57"/>
    </location>
</feature>
<dbReference type="InterPro" id="IPR035919">
    <property type="entry name" value="EAL_sf"/>
</dbReference>
<feature type="transmembrane region" description="Helical" evidence="1">
    <location>
        <begin position="63"/>
        <end position="89"/>
    </location>
</feature>
<evidence type="ECO:0000256" key="1">
    <source>
        <dbReference type="SAM" id="Phobius"/>
    </source>
</evidence>
<feature type="domain" description="GGDEF" evidence="3">
    <location>
        <begin position="247"/>
        <end position="377"/>
    </location>
</feature>
<evidence type="ECO:0000313" key="5">
    <source>
        <dbReference type="Proteomes" id="UP000095003"/>
    </source>
</evidence>
<dbReference type="GO" id="GO:0071111">
    <property type="term" value="F:cyclic-guanylate-specific phosphodiesterase activity"/>
    <property type="evidence" value="ECO:0007669"/>
    <property type="project" value="InterPro"/>
</dbReference>
<dbReference type="InterPro" id="IPR043128">
    <property type="entry name" value="Rev_trsase/Diguanyl_cyclase"/>
</dbReference>
<dbReference type="CDD" id="cd01949">
    <property type="entry name" value="GGDEF"/>
    <property type="match status" value="1"/>
</dbReference>
<feature type="transmembrane region" description="Helical" evidence="1">
    <location>
        <begin position="6"/>
        <end position="23"/>
    </location>
</feature>
<feature type="domain" description="EAL" evidence="2">
    <location>
        <begin position="386"/>
        <end position="640"/>
    </location>
</feature>
<sequence length="648" mass="74473">MEWNIAAEAISLVMIGIIGVYARKGSHLPTLKNRIFQWCLTVTFSAIFTNILSTIMIQQYRVVPIWLTWIVTMVYFVLTPLMGMAYFLYTVSVIYTESPQVKRIMAVGIIPGAFYAVIVLSNPFNRLLFDINRSDGYTRGPLIPVTYLIFYAYCLASIALTLVNYKRIDRKIYRILAAFPILAVAVIIIQEMYPEVILSGSAATCALLIIYLHLQNKQISVDYLTNVPNRQELLNMLKIMIKKDPGRRFTLLVVSLRDFRQVNNTCGQQKGDEFLKMVCRFLCEAGPAENVYRFNGDEFALLFPEAEDDKIRRCVETIQKRMEQPWQSGNYRFRLSVVMGAIRHNEEETLEDTISAIEYAVFQAKSGKCGSICYCDRAMMKKLERRTQIVRILKEQLEQQSFEMYYQPIYSVEKGCFDHAESLMRIPHSPIGPIYPDEFIPIAEETGLIVDITYVVLDKVCRFLNRLLEKEIPIESIHVNFSAMQFSQPDLEQRVLEIISRNHTPMSAIKIEFTESTLAESTQAVTEFTLRMLEHGIKMGLDDFGTGYSNIATVINIPFGTVKLDKSLVWVSMENEKSALAVKNLSRTFKELGMKVVAEGVETEEQRRLVVDFGVDQIQGYFYAKPMPEEEMEEFMLQKDERYALKRA</sequence>
<dbReference type="InterPro" id="IPR000160">
    <property type="entry name" value="GGDEF_dom"/>
</dbReference>
<dbReference type="InterPro" id="IPR029787">
    <property type="entry name" value="Nucleotide_cyclase"/>
</dbReference>